<dbReference type="EMBL" id="CP140152">
    <property type="protein sequence ID" value="WQH02298.1"/>
    <property type="molecule type" value="Genomic_DNA"/>
</dbReference>
<evidence type="ECO:0000313" key="2">
    <source>
        <dbReference type="EMBL" id="WQH02298.1"/>
    </source>
</evidence>
<accession>A0ABZ0XS78</accession>
<reference evidence="2 3" key="1">
    <citation type="submission" date="2023-11" db="EMBL/GenBank/DDBJ databases">
        <title>MicrobeMod: A computational toolkit for identifying prokaryotic methylation and restriction-modification with nanopore sequencing.</title>
        <authorList>
            <person name="Crits-Christoph A."/>
            <person name="Kang S.C."/>
            <person name="Lee H."/>
            <person name="Ostrov N."/>
        </authorList>
    </citation>
    <scope>NUCLEOTIDE SEQUENCE [LARGE SCALE GENOMIC DNA]</scope>
    <source>
        <strain evidence="2 3">ATCC 25935</strain>
    </source>
</reference>
<sequence>MKIPSLINLATALAIAMASGSVAASCNVRPGLASDTAQTIVELAVHNSSAVFTAQVTAIEYIPAEDQQVKGRKMQVVKLATGTWWKGTPSEQITLHTNIPRDADGTDYIVSTEYRYEVGRSYLIYATSAGGHLYADGCTRTRKLAAATGDITELDALKAQAN</sequence>
<dbReference type="RefSeq" id="WP_154819692.1">
    <property type="nucleotide sequence ID" value="NZ_CP140152.1"/>
</dbReference>
<dbReference type="GeneID" id="43161651"/>
<keyword evidence="3" id="KW-1185">Reference proteome</keyword>
<feature type="signal peptide" evidence="1">
    <location>
        <begin position="1"/>
        <end position="23"/>
    </location>
</feature>
<evidence type="ECO:0000313" key="3">
    <source>
        <dbReference type="Proteomes" id="UP001326110"/>
    </source>
</evidence>
<proteinExistence type="predicted"/>
<keyword evidence="1" id="KW-0732">Signal</keyword>
<name>A0ABZ0XS78_9BURK</name>
<gene>
    <name evidence="2" type="ORF">SR858_14550</name>
</gene>
<dbReference type="PROSITE" id="PS51257">
    <property type="entry name" value="PROKAR_LIPOPROTEIN"/>
    <property type="match status" value="1"/>
</dbReference>
<protein>
    <submittedName>
        <fullName evidence="2">Uncharacterized protein</fullName>
    </submittedName>
</protein>
<dbReference type="SUPFAM" id="SSF50242">
    <property type="entry name" value="TIMP-like"/>
    <property type="match status" value="1"/>
</dbReference>
<organism evidence="2 3">
    <name type="scientific">Duganella zoogloeoides</name>
    <dbReference type="NCBI Taxonomy" id="75659"/>
    <lineage>
        <taxon>Bacteria</taxon>
        <taxon>Pseudomonadati</taxon>
        <taxon>Pseudomonadota</taxon>
        <taxon>Betaproteobacteria</taxon>
        <taxon>Burkholderiales</taxon>
        <taxon>Oxalobacteraceae</taxon>
        <taxon>Telluria group</taxon>
        <taxon>Duganella</taxon>
    </lineage>
</organism>
<dbReference type="Proteomes" id="UP001326110">
    <property type="component" value="Chromosome"/>
</dbReference>
<evidence type="ECO:0000256" key="1">
    <source>
        <dbReference type="SAM" id="SignalP"/>
    </source>
</evidence>
<feature type="chain" id="PRO_5045584851" evidence="1">
    <location>
        <begin position="24"/>
        <end position="162"/>
    </location>
</feature>
<dbReference type="InterPro" id="IPR008993">
    <property type="entry name" value="TIMP-like_OB-fold"/>
</dbReference>